<evidence type="ECO:0000313" key="11">
    <source>
        <dbReference type="Proteomes" id="UP000095255"/>
    </source>
</evidence>
<protein>
    <recommendedName>
        <fullName evidence="9">PBP domain-containing protein</fullName>
    </recommendedName>
</protein>
<dbReference type="OrthoDB" id="9790048at2"/>
<feature type="domain" description="PBP" evidence="9">
    <location>
        <begin position="27"/>
        <end position="265"/>
    </location>
</feature>
<comment type="subunit">
    <text evidence="4">The complex is composed of two ATP-binding proteins (PstB), two transmembrane proteins (PstC and PstA) and a solute-binding protein (PstS).</text>
</comment>
<dbReference type="SUPFAM" id="SSF53850">
    <property type="entry name" value="Periplasmic binding protein-like II"/>
    <property type="match status" value="1"/>
</dbReference>
<dbReference type="GO" id="GO:0005886">
    <property type="term" value="C:plasma membrane"/>
    <property type="evidence" value="ECO:0007669"/>
    <property type="project" value="UniProtKB-SubCell"/>
</dbReference>
<keyword evidence="8" id="KW-0449">Lipoprotein</keyword>
<comment type="caution">
    <text evidence="10">The sequence shown here is derived from an EMBL/GenBank/DDBJ whole genome shotgun (WGS) entry which is preliminary data.</text>
</comment>
<keyword evidence="5" id="KW-0813">Transport</keyword>
<dbReference type="EMBL" id="MJAT01000005">
    <property type="protein sequence ID" value="OEH86276.1"/>
    <property type="molecule type" value="Genomic_DNA"/>
</dbReference>
<dbReference type="STRING" id="1390249.BHU72_13695"/>
<organism evidence="10 11">
    <name type="scientific">Desulfuribacillus stibiiarsenatis</name>
    <dbReference type="NCBI Taxonomy" id="1390249"/>
    <lineage>
        <taxon>Bacteria</taxon>
        <taxon>Bacillati</taxon>
        <taxon>Bacillota</taxon>
        <taxon>Desulfuribacillia</taxon>
        <taxon>Desulfuribacillales</taxon>
        <taxon>Desulfuribacillaceae</taxon>
        <taxon>Desulfuribacillus</taxon>
    </lineage>
</organism>
<gene>
    <name evidence="10" type="ORF">BHU72_13695</name>
</gene>
<keyword evidence="6" id="KW-0732">Signal</keyword>
<evidence type="ECO:0000256" key="6">
    <source>
        <dbReference type="ARBA" id="ARBA00022729"/>
    </source>
</evidence>
<accession>A0A1E5L820</accession>
<dbReference type="AlphaFoldDB" id="A0A1E5L820"/>
<keyword evidence="7" id="KW-0564">Palmitate</keyword>
<name>A0A1E5L820_9FIRM</name>
<comment type="subcellular location">
    <subcellularLocation>
        <location evidence="2">Cell membrane</location>
        <topology evidence="2">Lipid-anchor</topology>
    </subcellularLocation>
</comment>
<evidence type="ECO:0000256" key="4">
    <source>
        <dbReference type="ARBA" id="ARBA00011529"/>
    </source>
</evidence>
<evidence type="ECO:0000256" key="3">
    <source>
        <dbReference type="ARBA" id="ARBA00008725"/>
    </source>
</evidence>
<dbReference type="CDD" id="cd13653">
    <property type="entry name" value="PBP2_phosphate_like_1"/>
    <property type="match status" value="1"/>
</dbReference>
<dbReference type="PANTHER" id="PTHR30570">
    <property type="entry name" value="PERIPLASMIC PHOSPHATE BINDING COMPONENT OF PHOSPHATE ABC TRANSPORTER"/>
    <property type="match status" value="1"/>
</dbReference>
<dbReference type="PANTHER" id="PTHR30570:SF1">
    <property type="entry name" value="PHOSPHATE-BINDING PROTEIN PSTS"/>
    <property type="match status" value="1"/>
</dbReference>
<keyword evidence="11" id="KW-1185">Reference proteome</keyword>
<evidence type="ECO:0000313" key="10">
    <source>
        <dbReference type="EMBL" id="OEH86276.1"/>
    </source>
</evidence>
<evidence type="ECO:0000256" key="7">
    <source>
        <dbReference type="ARBA" id="ARBA00023139"/>
    </source>
</evidence>
<comment type="similarity">
    <text evidence="3">Belongs to the PstS family.</text>
</comment>
<keyword evidence="5" id="KW-0592">Phosphate transport</keyword>
<evidence type="ECO:0000256" key="8">
    <source>
        <dbReference type="ARBA" id="ARBA00023288"/>
    </source>
</evidence>
<dbReference type="Gene3D" id="3.40.190.10">
    <property type="entry name" value="Periplasmic binding protein-like II"/>
    <property type="match status" value="2"/>
</dbReference>
<sequence length="280" mass="30635">MKKISITAFLIVTLLLIICHPIYGQANKIDISGSSTMLPFITEIAELHKEIQGIDFSISAGGSGTGVKNTISGTSHIGMASRVIKAEEKQQLADLLVGLDTIVFVVNERNPVNEINKQQLIQIYSDGKTSWEQFGGEKTPIFLVSKEIGRATLELFEEFTGLKSPKRKLENQIEILDTAIEVGANIEVATLVGGIPNAIGYLSLGTAIELQEKGMPIKILKLEGVEANVENVVNGSYPILRELNVVYRDANELQVRTLLDLLLSEQGQAIIEKHSFIPVR</sequence>
<dbReference type="GO" id="GO:0006817">
    <property type="term" value="P:phosphate ion transport"/>
    <property type="evidence" value="ECO:0007669"/>
    <property type="project" value="UniProtKB-KW"/>
</dbReference>
<dbReference type="InterPro" id="IPR050811">
    <property type="entry name" value="Phosphate_ABC_transporter"/>
</dbReference>
<dbReference type="RefSeq" id="WP_069701255.1">
    <property type="nucleotide sequence ID" value="NZ_MJAT01000005.1"/>
</dbReference>
<dbReference type="InterPro" id="IPR024370">
    <property type="entry name" value="PBP_domain"/>
</dbReference>
<evidence type="ECO:0000259" key="9">
    <source>
        <dbReference type="Pfam" id="PF12849"/>
    </source>
</evidence>
<dbReference type="Pfam" id="PF12849">
    <property type="entry name" value="PBP_like_2"/>
    <property type="match status" value="1"/>
</dbReference>
<evidence type="ECO:0000256" key="5">
    <source>
        <dbReference type="ARBA" id="ARBA00022592"/>
    </source>
</evidence>
<dbReference type="Proteomes" id="UP000095255">
    <property type="component" value="Unassembled WGS sequence"/>
</dbReference>
<reference evidence="10 11" key="1">
    <citation type="submission" date="2016-09" db="EMBL/GenBank/DDBJ databases">
        <title>Desulfuribacillus arsenicus sp. nov., an obligately anaerobic, dissimilatory arsenic- and antimonate-reducing bacterium isolated from anoxic sediments.</title>
        <authorList>
            <person name="Abin C.A."/>
            <person name="Hollibaugh J.T."/>
        </authorList>
    </citation>
    <scope>NUCLEOTIDE SEQUENCE [LARGE SCALE GENOMIC DNA]</scope>
    <source>
        <strain evidence="10 11">MLFW-2</strain>
    </source>
</reference>
<comment type="function">
    <text evidence="1">Part of the ABC transporter complex PstSACB involved in phosphate import.</text>
</comment>
<proteinExistence type="inferred from homology"/>
<evidence type="ECO:0000256" key="1">
    <source>
        <dbReference type="ARBA" id="ARBA00002841"/>
    </source>
</evidence>
<evidence type="ECO:0000256" key="2">
    <source>
        <dbReference type="ARBA" id="ARBA00004193"/>
    </source>
</evidence>